<feature type="transmembrane region" description="Helical" evidence="13">
    <location>
        <begin position="456"/>
        <end position="486"/>
    </location>
</feature>
<evidence type="ECO:0000256" key="1">
    <source>
        <dbReference type="ARBA" id="ARBA00004141"/>
    </source>
</evidence>
<feature type="transmembrane region" description="Helical" evidence="13">
    <location>
        <begin position="652"/>
        <end position="673"/>
    </location>
</feature>
<evidence type="ECO:0000256" key="12">
    <source>
        <dbReference type="ARBA" id="ARBA00036880"/>
    </source>
</evidence>
<dbReference type="GO" id="GO:0090422">
    <property type="term" value="F:thiamine pyrophosphate transmembrane transporter activity"/>
    <property type="evidence" value="ECO:0007669"/>
    <property type="project" value="TreeGrafter"/>
</dbReference>
<evidence type="ECO:0000256" key="8">
    <source>
        <dbReference type="ARBA" id="ARBA00022989"/>
    </source>
</evidence>
<dbReference type="PANTHER" id="PTHR12385:SF37">
    <property type="entry name" value="CHOLINE TRANSPORTER-LIKE PROTEIN 4"/>
    <property type="match status" value="1"/>
</dbReference>
<comment type="similarity">
    <text evidence="3 13">Belongs to the CTL (choline transporter-like) family.</text>
</comment>
<dbReference type="Pfam" id="PF04515">
    <property type="entry name" value="Choline_transpo"/>
    <property type="match status" value="1"/>
</dbReference>
<evidence type="ECO:0000256" key="4">
    <source>
        <dbReference type="ARBA" id="ARBA00022448"/>
    </source>
</evidence>
<comment type="catalytic activity">
    <reaction evidence="12">
        <text>thiamine diphosphate(out) = thiamine diphosphate(in)</text>
        <dbReference type="Rhea" id="RHEA:75471"/>
        <dbReference type="ChEBI" id="CHEBI:58937"/>
    </reaction>
</comment>
<keyword evidence="9 13" id="KW-0472">Membrane</keyword>
<feature type="transmembrane region" description="Helical" evidence="13">
    <location>
        <begin position="611"/>
        <end position="632"/>
    </location>
</feature>
<keyword evidence="15" id="KW-1185">Reference proteome</keyword>
<proteinExistence type="inferred from homology"/>
<reference evidence="14" key="1">
    <citation type="submission" date="2023-08" db="EMBL/GenBank/DDBJ databases">
        <title>Pelteobagrus vachellii genome.</title>
        <authorList>
            <person name="Liu H."/>
        </authorList>
    </citation>
    <scope>NUCLEOTIDE SEQUENCE</scope>
    <source>
        <strain evidence="14">PRFRI_2022a</strain>
        <tissue evidence="14">Muscle</tissue>
    </source>
</reference>
<dbReference type="InterPro" id="IPR007603">
    <property type="entry name" value="Choline_transptr-like"/>
</dbReference>
<feature type="transmembrane region" description="Helical" evidence="13">
    <location>
        <begin position="35"/>
        <end position="58"/>
    </location>
</feature>
<feature type="transmembrane region" description="Helical" evidence="13">
    <location>
        <begin position="317"/>
        <end position="340"/>
    </location>
</feature>
<dbReference type="Proteomes" id="UP001187315">
    <property type="component" value="Unassembled WGS sequence"/>
</dbReference>
<feature type="transmembrane region" description="Helical" evidence="13">
    <location>
        <begin position="360"/>
        <end position="384"/>
    </location>
</feature>
<dbReference type="PANTHER" id="PTHR12385">
    <property type="entry name" value="CHOLINE TRANSPORTER-LIKE (SLC FAMILY 44)"/>
    <property type="match status" value="1"/>
</dbReference>
<dbReference type="GO" id="GO:0016324">
    <property type="term" value="C:apical plasma membrane"/>
    <property type="evidence" value="ECO:0007669"/>
    <property type="project" value="UniProtKB-SubCell"/>
</dbReference>
<keyword evidence="5" id="KW-0050">Antiport</keyword>
<evidence type="ECO:0000256" key="11">
    <source>
        <dbReference type="ARBA" id="ARBA00035093"/>
    </source>
</evidence>
<evidence type="ECO:0000256" key="6">
    <source>
        <dbReference type="ARBA" id="ARBA00022475"/>
    </source>
</evidence>
<accession>A0AA88LT17</accession>
<feature type="transmembrane region" description="Helical" evidence="13">
    <location>
        <begin position="266"/>
        <end position="284"/>
    </location>
</feature>
<feature type="transmembrane region" description="Helical" evidence="13">
    <location>
        <begin position="239"/>
        <end position="259"/>
    </location>
</feature>
<dbReference type="GO" id="GO:0015297">
    <property type="term" value="F:antiporter activity"/>
    <property type="evidence" value="ECO:0007669"/>
    <property type="project" value="UniProtKB-KW"/>
</dbReference>
<feature type="transmembrane region" description="Helical" evidence="13">
    <location>
        <begin position="507"/>
        <end position="528"/>
    </location>
</feature>
<protein>
    <recommendedName>
        <fullName evidence="13">Choline transporter-like protein</fullName>
    </recommendedName>
</protein>
<keyword evidence="8 13" id="KW-1133">Transmembrane helix</keyword>
<evidence type="ECO:0000256" key="3">
    <source>
        <dbReference type="ARBA" id="ARBA00007168"/>
    </source>
</evidence>
<comment type="function">
    <text evidence="13">Choline transporter.</text>
</comment>
<dbReference type="EMBL" id="JAVHJS010000021">
    <property type="protein sequence ID" value="KAK2823401.1"/>
    <property type="molecule type" value="Genomic_DNA"/>
</dbReference>
<evidence type="ECO:0000313" key="14">
    <source>
        <dbReference type="EMBL" id="KAK2823401.1"/>
    </source>
</evidence>
<evidence type="ECO:0000313" key="15">
    <source>
        <dbReference type="Proteomes" id="UP001187315"/>
    </source>
</evidence>
<evidence type="ECO:0000256" key="9">
    <source>
        <dbReference type="ARBA" id="ARBA00023136"/>
    </source>
</evidence>
<dbReference type="AlphaFoldDB" id="A0AA88LT17"/>
<name>A0AA88LT17_TACVA</name>
<organism evidence="14 15">
    <name type="scientific">Tachysurus vachellii</name>
    <name type="common">Darkbarbel catfish</name>
    <name type="synonym">Pelteobagrus vachellii</name>
    <dbReference type="NCBI Taxonomy" id="175792"/>
    <lineage>
        <taxon>Eukaryota</taxon>
        <taxon>Metazoa</taxon>
        <taxon>Chordata</taxon>
        <taxon>Craniata</taxon>
        <taxon>Vertebrata</taxon>
        <taxon>Euteleostomi</taxon>
        <taxon>Actinopterygii</taxon>
        <taxon>Neopterygii</taxon>
        <taxon>Teleostei</taxon>
        <taxon>Ostariophysi</taxon>
        <taxon>Siluriformes</taxon>
        <taxon>Bagridae</taxon>
        <taxon>Tachysurus</taxon>
    </lineage>
</organism>
<evidence type="ECO:0000256" key="7">
    <source>
        <dbReference type="ARBA" id="ARBA00022692"/>
    </source>
</evidence>
<keyword evidence="4" id="KW-0813">Transport</keyword>
<gene>
    <name evidence="14" type="ORF">Q7C36_020001</name>
</gene>
<dbReference type="GO" id="GO:0015871">
    <property type="term" value="P:choline transport"/>
    <property type="evidence" value="ECO:0007669"/>
    <property type="project" value="TreeGrafter"/>
</dbReference>
<keyword evidence="7 13" id="KW-0812">Transmembrane</keyword>
<evidence type="ECO:0000256" key="5">
    <source>
        <dbReference type="ARBA" id="ARBA00022449"/>
    </source>
</evidence>
<evidence type="ECO:0000256" key="13">
    <source>
        <dbReference type="RuleBase" id="RU368066"/>
    </source>
</evidence>
<keyword evidence="10" id="KW-0325">Glycoprotein</keyword>
<comment type="catalytic activity">
    <reaction evidence="11">
        <text>choline(out) + n H(+)(in) = choline(in) + n H(+)(out)</text>
        <dbReference type="Rhea" id="RHEA:75463"/>
        <dbReference type="ChEBI" id="CHEBI:15354"/>
        <dbReference type="ChEBI" id="CHEBI:15378"/>
    </reaction>
</comment>
<keyword evidence="6" id="KW-1003">Cell membrane</keyword>
<evidence type="ECO:0000256" key="2">
    <source>
        <dbReference type="ARBA" id="ARBA00004221"/>
    </source>
</evidence>
<comment type="caution">
    <text evidence="14">The sequence shown here is derived from an EMBL/GenBank/DDBJ whole genome shotgun (WGS) entry which is preliminary data.</text>
</comment>
<sequence>MMRKEIKNTNKNYGQSIPNGPTFSGPVHKRSFTDVICCLIFVAAMVGYVILGGAAWLYGNPQYITKEQNSAGAFCGMGSNFDKPNLFYFNILKCALAVNVTASTFKGLQCPTIQVCIKNCPSTFWFLPQTAFSAGAKPSEFFQQEFCDPSLDLAQTTFTVQEILDKGLCPAYYTPSTLVQGKCLPSFEPKDVPLDFNFYNSTFGNDTVKVIMDTSSALRTGFNLKSRTVRIIEDLAITWYWILVGLVIALVVSLVLLLLMRCCVSLVSILFLPGLLSLGAYGIYQCYQYEKNINSQLTLGDLSFQSKMSDYLQVKEIWLGCIVTVCLLEFILVMLFISYLRKGLTAALALMKECSKVMGVLSSTMAYPLVTFLLVMLCMTFFTVTNVNLVTTGLPVYKKLALNTSNANCTAVSGEEKCVPENFKASDYPKCPVRCVFVHYDEEEGFFQRHAQNFQIYNLLSCLWCLNFIITLGQCTLARTFSSYYWSLSNLHNIRRSIVSKALFQMLRYHTGSMAFGAIFVNMFQGIRMFLEFLKDVTRGGQRCCCCCMPLMMLLKCCFSVLDNVLKYFTRNTYIMIATHGDNFFTSAKNVHMLCERNKDRVRMVDRTTDWLLFFGRLLVVGAIGVLAFYFFNGDIPVSADIFQVELLSFRWLHFTVVIVGTYFIAEGCFSVYSMGVDTFTICVMDDLERNDGTFLRPYMSRSLQQILQLQDDSVL</sequence>
<comment type="subcellular location">
    <subcellularLocation>
        <location evidence="2">Apical cell membrane</location>
    </subcellularLocation>
    <subcellularLocation>
        <location evidence="13">Cell membrane</location>
        <topology evidence="13">Multi-pass membrane protein</topology>
    </subcellularLocation>
    <subcellularLocation>
        <location evidence="1">Membrane</location>
        <topology evidence="1">Multi-pass membrane protein</topology>
    </subcellularLocation>
</comment>
<evidence type="ECO:0000256" key="10">
    <source>
        <dbReference type="ARBA" id="ARBA00023180"/>
    </source>
</evidence>